<dbReference type="OrthoDB" id="512915at2759"/>
<comment type="caution">
    <text evidence="2">The sequence shown here is derived from an EMBL/GenBank/DDBJ whole genome shotgun (WGS) entry which is preliminary data.</text>
</comment>
<dbReference type="Pfam" id="PF05508">
    <property type="entry name" value="Ran-binding"/>
    <property type="match status" value="1"/>
</dbReference>
<dbReference type="PANTHER" id="PTHR31010:SF2">
    <property type="entry name" value="RAN-SPECIFIC GTPASE-ACTIVATING PROTEIN 30"/>
    <property type="match status" value="1"/>
</dbReference>
<dbReference type="HOGENOM" id="CLU_014536_0_0_1"/>
<keyword evidence="3" id="KW-1185">Reference proteome</keyword>
<protein>
    <submittedName>
        <fullName evidence="2">RAN-specific GTPase-activating protein subunit, putative (Ran binding protein, putative)</fullName>
    </submittedName>
</protein>
<gene>
    <name evidence="2" type="ORF">G210_3643</name>
</gene>
<dbReference type="PANTHER" id="PTHR31010">
    <property type="entry name" value="RAN-SPECIFIC GTPASE-ACTIVATING PROTEIN 30-RELATED"/>
    <property type="match status" value="1"/>
</dbReference>
<dbReference type="eggNOG" id="ENOG502R7I3">
    <property type="taxonomic scope" value="Eukaryota"/>
</dbReference>
<feature type="region of interest" description="Disordered" evidence="1">
    <location>
        <begin position="306"/>
        <end position="330"/>
    </location>
</feature>
<name>M3J2P3_CANMX</name>
<feature type="compositionally biased region" description="Acidic residues" evidence="1">
    <location>
        <begin position="306"/>
        <end position="322"/>
    </location>
</feature>
<dbReference type="AlphaFoldDB" id="M3J2P3"/>
<proteinExistence type="predicted"/>
<dbReference type="Proteomes" id="UP000011777">
    <property type="component" value="Unassembled WGS sequence"/>
</dbReference>
<organism evidence="2 3">
    <name type="scientific">Candida maltosa (strain Xu316)</name>
    <name type="common">Yeast</name>
    <dbReference type="NCBI Taxonomy" id="1245528"/>
    <lineage>
        <taxon>Eukaryota</taxon>
        <taxon>Fungi</taxon>
        <taxon>Dikarya</taxon>
        <taxon>Ascomycota</taxon>
        <taxon>Saccharomycotina</taxon>
        <taxon>Pichiomycetes</taxon>
        <taxon>Debaryomycetaceae</taxon>
        <taxon>Candida/Lodderomyces clade</taxon>
        <taxon>Candida</taxon>
    </lineage>
</organism>
<evidence type="ECO:0000256" key="1">
    <source>
        <dbReference type="SAM" id="MobiDB-lite"/>
    </source>
</evidence>
<dbReference type="EMBL" id="AOGT01002131">
    <property type="protein sequence ID" value="EMG46128.1"/>
    <property type="molecule type" value="Genomic_DNA"/>
</dbReference>
<dbReference type="GO" id="GO:0005737">
    <property type="term" value="C:cytoplasm"/>
    <property type="evidence" value="ECO:0007669"/>
    <property type="project" value="TreeGrafter"/>
</dbReference>
<dbReference type="GO" id="GO:0030695">
    <property type="term" value="F:GTPase regulator activity"/>
    <property type="evidence" value="ECO:0007669"/>
    <property type="project" value="TreeGrafter"/>
</dbReference>
<dbReference type="GO" id="GO:0005634">
    <property type="term" value="C:nucleus"/>
    <property type="evidence" value="ECO:0007669"/>
    <property type="project" value="TreeGrafter"/>
</dbReference>
<dbReference type="OMA" id="QSMFFTA"/>
<evidence type="ECO:0000313" key="2">
    <source>
        <dbReference type="EMBL" id="EMG46128.1"/>
    </source>
</evidence>
<sequence length="417" mass="47262">MDQILAKASNQAVSFAIRSGISIASGYAIKTISTFLDKIPESAQLRITTKRNKLKTKIDIVTVTIDLIKLAAARGNTVLESSLDLINDLQYEFNEFDIRVNEITSQLTGRNQKESIKQVEDYMNSLIQDINDAIPILNLVLVTSGVNLNGSSNTRGGNGISPGRLLQAANYITQEGDTIGPDFDLVVYSIFYNPSRLKYIDGKVDDLVAISWKETYARSKVTINRKSEFDYQLKVIESFNDGRYHEDDDEPGKIVVNLKSIQSMFFTASGKLLRLESRNTPVLILKIINADNEEEWIALGELHEGEFEDEDDDDDDDDEEEEKNTKQLKPKDIKSSSLSLLEYLIRLCRLQQIEHKSILEIPDEILTLYLHDQQHNGELPKSVSQKRKEEFNKVVKESAIAMDSNIRRLNNLDLKEK</sequence>
<reference evidence="2 3" key="1">
    <citation type="submission" date="2013-02" db="EMBL/GenBank/DDBJ databases">
        <title>Genome sequence of Candida maltosa Xu316, a potential industrial strain for xylitol and ethanol production.</title>
        <authorList>
            <person name="Yu J."/>
            <person name="Wang Q."/>
            <person name="Geng X."/>
            <person name="Bao W."/>
            <person name="He P."/>
            <person name="Cai J."/>
        </authorList>
    </citation>
    <scope>NUCLEOTIDE SEQUENCE [LARGE SCALE GENOMIC DNA]</scope>
    <source>
        <strain evidence="3">Xu316</strain>
    </source>
</reference>
<evidence type="ECO:0000313" key="3">
    <source>
        <dbReference type="Proteomes" id="UP000011777"/>
    </source>
</evidence>
<dbReference type="InterPro" id="IPR008812">
    <property type="entry name" value="Ran_GTP-bd-rel"/>
</dbReference>
<accession>M3J2P3</accession>